<dbReference type="CDD" id="cd16021">
    <property type="entry name" value="ALP_like"/>
    <property type="match status" value="1"/>
</dbReference>
<organism evidence="2 3">
    <name type="scientific">Paralvinella palmiformis</name>
    <dbReference type="NCBI Taxonomy" id="53620"/>
    <lineage>
        <taxon>Eukaryota</taxon>
        <taxon>Metazoa</taxon>
        <taxon>Spiralia</taxon>
        <taxon>Lophotrochozoa</taxon>
        <taxon>Annelida</taxon>
        <taxon>Polychaeta</taxon>
        <taxon>Sedentaria</taxon>
        <taxon>Canalipalpata</taxon>
        <taxon>Terebellida</taxon>
        <taxon>Terebelliformia</taxon>
        <taxon>Alvinellidae</taxon>
        <taxon>Paralvinella</taxon>
    </lineage>
</organism>
<feature type="transmembrane region" description="Helical" evidence="1">
    <location>
        <begin position="18"/>
        <end position="39"/>
    </location>
</feature>
<evidence type="ECO:0008006" key="4">
    <source>
        <dbReference type="Google" id="ProtNLM"/>
    </source>
</evidence>
<dbReference type="InterPro" id="IPR004245">
    <property type="entry name" value="DUF229"/>
</dbReference>
<keyword evidence="1" id="KW-0812">Transmembrane</keyword>
<dbReference type="Pfam" id="PF02995">
    <property type="entry name" value="DUF229"/>
    <property type="match status" value="1"/>
</dbReference>
<dbReference type="SUPFAM" id="SSF53649">
    <property type="entry name" value="Alkaline phosphatase-like"/>
    <property type="match status" value="1"/>
</dbReference>
<comment type="caution">
    <text evidence="2">The sequence shown here is derived from an EMBL/GenBank/DDBJ whole genome shotgun (WGS) entry which is preliminary data.</text>
</comment>
<dbReference type="Proteomes" id="UP001208570">
    <property type="component" value="Unassembled WGS sequence"/>
</dbReference>
<sequence>MTSCCCVSYVIRRIPRRFILAVTLATFFVSVYVTLRPVLDVERVAKTKKFRLLSDAEVNSHGIGSDVIEESFGECKRPEMDLWHPSMKQHFVIPEPLHCDDAVGNWIYVENATFRISAAAVQQRQKIMCEYRPLVRINDNAEVLGEPVRPFQDGSTILSDFFEARCLSYKGEVYKNLHAAIKPSQSAIKRARAASLPSNALGLNMLMLGFDSVSRLNWIRNLPNSHAYFSDVLGGVTLEGYNIVGDGTPQALLPILTGKTEEELPEARRGFAGARPVDGHPWIWKRYRDAGYVTQWGEDGATVGTFNYRMLGFDREPVDHYLRPYQHLAETEYHKHNYQYCMGSEPRLNVMLSWIRAFFVAYASLPKFSFLFHSEYSHNSFSTLRLADGTLKKFLADMYTSGYLNNTMLVLMADHGARFVNVRQSQQGKYEERLPYFSIRLPEWFAAKYPRAMENLRRNSKRLTTPFDIHETFMDLINYTDSGLASGRPKRAISLFQDIPQNRTCRQAGIAAHWCTCMDWIETSLGDKRVVQAADHVVKVVNQLTTGQRALCAELGLDSIDAAMKLSPNEQMLKFKQSLDDHGRRGDFTDNMTPTVELYQVSITTRPGGAKYEATVTHETFNGSSWSLNEKDISRINRYGSQPHCISEKLPHLRPYCYCNVQLE</sequence>
<dbReference type="Gene3D" id="3.40.720.10">
    <property type="entry name" value="Alkaline Phosphatase, subunit A"/>
    <property type="match status" value="1"/>
</dbReference>
<dbReference type="PANTHER" id="PTHR10974:SF1">
    <property type="entry name" value="FI08016P-RELATED"/>
    <property type="match status" value="1"/>
</dbReference>
<evidence type="ECO:0000313" key="3">
    <source>
        <dbReference type="Proteomes" id="UP001208570"/>
    </source>
</evidence>
<keyword evidence="1" id="KW-0472">Membrane</keyword>
<dbReference type="FunFam" id="3.40.720.10:FF:000017">
    <property type="entry name" value="Predicted protein"/>
    <property type="match status" value="1"/>
</dbReference>
<dbReference type="AlphaFoldDB" id="A0AAD9JQH6"/>
<dbReference type="GO" id="GO:0005615">
    <property type="term" value="C:extracellular space"/>
    <property type="evidence" value="ECO:0007669"/>
    <property type="project" value="TreeGrafter"/>
</dbReference>
<protein>
    <recommendedName>
        <fullName evidence="4">DUF229 domain containing protein</fullName>
    </recommendedName>
</protein>
<evidence type="ECO:0000256" key="1">
    <source>
        <dbReference type="SAM" id="Phobius"/>
    </source>
</evidence>
<dbReference type="InterPro" id="IPR017850">
    <property type="entry name" value="Alkaline_phosphatase_core_sf"/>
</dbReference>
<evidence type="ECO:0000313" key="2">
    <source>
        <dbReference type="EMBL" id="KAK2157549.1"/>
    </source>
</evidence>
<reference evidence="2" key="1">
    <citation type="journal article" date="2023" name="Mol. Biol. Evol.">
        <title>Third-Generation Sequencing Reveals the Adaptive Role of the Epigenome in Three Deep-Sea Polychaetes.</title>
        <authorList>
            <person name="Perez M."/>
            <person name="Aroh O."/>
            <person name="Sun Y."/>
            <person name="Lan Y."/>
            <person name="Juniper S.K."/>
            <person name="Young C.R."/>
            <person name="Angers B."/>
            <person name="Qian P.Y."/>
        </authorList>
    </citation>
    <scope>NUCLEOTIDE SEQUENCE</scope>
    <source>
        <strain evidence="2">P08H-3</strain>
    </source>
</reference>
<proteinExistence type="predicted"/>
<accession>A0AAD9JQH6</accession>
<name>A0AAD9JQH6_9ANNE</name>
<dbReference type="EMBL" id="JAODUP010000189">
    <property type="protein sequence ID" value="KAK2157549.1"/>
    <property type="molecule type" value="Genomic_DNA"/>
</dbReference>
<gene>
    <name evidence="2" type="ORF">LSH36_189g06091</name>
</gene>
<keyword evidence="3" id="KW-1185">Reference proteome</keyword>
<dbReference type="PANTHER" id="PTHR10974">
    <property type="entry name" value="FI08016P-RELATED"/>
    <property type="match status" value="1"/>
</dbReference>
<keyword evidence="1" id="KW-1133">Transmembrane helix</keyword>